<reference evidence="2 3" key="1">
    <citation type="submission" date="2020-08" db="EMBL/GenBank/DDBJ databases">
        <authorList>
            <person name="Sun Q."/>
            <person name="Inoue M."/>
        </authorList>
    </citation>
    <scope>NUCLEOTIDE SEQUENCE [LARGE SCALE GENOMIC DNA]</scope>
    <source>
        <strain evidence="2 3">CCM 8938</strain>
    </source>
</reference>
<dbReference type="SUPFAM" id="SSF55781">
    <property type="entry name" value="GAF domain-like"/>
    <property type="match status" value="1"/>
</dbReference>
<comment type="caution">
    <text evidence="2">The sequence shown here is derived from an EMBL/GenBank/DDBJ whole genome shotgun (WGS) entry which is preliminary data.</text>
</comment>
<feature type="domain" description="PAC" evidence="1">
    <location>
        <begin position="413"/>
        <end position="456"/>
    </location>
</feature>
<dbReference type="Pfam" id="PF08447">
    <property type="entry name" value="PAS_3"/>
    <property type="match status" value="1"/>
</dbReference>
<evidence type="ECO:0000313" key="2">
    <source>
        <dbReference type="EMBL" id="MBC6110884.1"/>
    </source>
</evidence>
<dbReference type="Pfam" id="PF01590">
    <property type="entry name" value="GAF"/>
    <property type="match status" value="1"/>
</dbReference>
<accession>A0ABR7KS18</accession>
<sequence length="456" mass="50855">MKKSTENLLSGDNEQVRLSVLDRYKILDTPAEDAFDNLATLACTIFDLPICLISFIGRDEIFYKANIGFSGKDSEPRKGSMLDLTGQQEDIVVSESLVEHRDFFYSMHNVSFFAAVPLVISDGHIVGSLALMGSKRVSAFSEKKQEIMRKLAKTVVGLVESRLVRLEDQSIRKSNEALIEANKKITARNMLLTGYNDQIAKANSTLENVLDSYELLFKYTPVAIGICSFEEKIIWQANEALNHVFGKGSELIGVKLETLISQINGKAACKTLDLVQANSNAYHLKGAKVKIHHAEGYRNIYADLSLQLVGRMGDESQNIMFILADVTEQVILSQIAREANEVLMNAIEDTGMGYTIVEFETGIMQSNAQLKANYGFLSEEAFSYPDIFNAMLPKYRQLIKKAVSDAILNKGIYQAEYEVKWRDGTLHRIRAYGKPMYDADGKATHIIGLNKVISST</sequence>
<dbReference type="InterPro" id="IPR035965">
    <property type="entry name" value="PAS-like_dom_sf"/>
</dbReference>
<dbReference type="RefSeq" id="WP_187071354.1">
    <property type="nucleotide sequence ID" value="NZ_JACRYL010000008.1"/>
</dbReference>
<dbReference type="EMBL" id="JACRYL010000008">
    <property type="protein sequence ID" value="MBC6110884.1"/>
    <property type="molecule type" value="Genomic_DNA"/>
</dbReference>
<keyword evidence="3" id="KW-1185">Reference proteome</keyword>
<dbReference type="PANTHER" id="PTHR43102">
    <property type="entry name" value="SLR1143 PROTEIN"/>
    <property type="match status" value="1"/>
</dbReference>
<evidence type="ECO:0000313" key="3">
    <source>
        <dbReference type="Proteomes" id="UP000652755"/>
    </source>
</evidence>
<proteinExistence type="predicted"/>
<dbReference type="PROSITE" id="PS50113">
    <property type="entry name" value="PAC"/>
    <property type="match status" value="1"/>
</dbReference>
<dbReference type="InterPro" id="IPR000700">
    <property type="entry name" value="PAS-assoc_C"/>
</dbReference>
<dbReference type="PANTHER" id="PTHR43102:SF2">
    <property type="entry name" value="GAF DOMAIN-CONTAINING PROTEIN"/>
    <property type="match status" value="1"/>
</dbReference>
<evidence type="ECO:0000259" key="1">
    <source>
        <dbReference type="PROSITE" id="PS50113"/>
    </source>
</evidence>
<dbReference type="InterPro" id="IPR013655">
    <property type="entry name" value="PAS_fold_3"/>
</dbReference>
<dbReference type="Proteomes" id="UP000652755">
    <property type="component" value="Unassembled WGS sequence"/>
</dbReference>
<gene>
    <name evidence="2" type="ORF">H7U22_10660</name>
</gene>
<dbReference type="InterPro" id="IPR003018">
    <property type="entry name" value="GAF"/>
</dbReference>
<name>A0ABR7KS18_9SPHI</name>
<dbReference type="SUPFAM" id="SSF55785">
    <property type="entry name" value="PYP-like sensor domain (PAS domain)"/>
    <property type="match status" value="1"/>
</dbReference>
<dbReference type="Gene3D" id="3.30.450.40">
    <property type="match status" value="1"/>
</dbReference>
<protein>
    <submittedName>
        <fullName evidence="2">PAS domain-containing protein</fullName>
    </submittedName>
</protein>
<dbReference type="Gene3D" id="3.30.450.20">
    <property type="entry name" value="PAS domain"/>
    <property type="match status" value="2"/>
</dbReference>
<organism evidence="2 3">
    <name type="scientific">Pedobacter fastidiosus</name>
    <dbReference type="NCBI Taxonomy" id="2765361"/>
    <lineage>
        <taxon>Bacteria</taxon>
        <taxon>Pseudomonadati</taxon>
        <taxon>Bacteroidota</taxon>
        <taxon>Sphingobacteriia</taxon>
        <taxon>Sphingobacteriales</taxon>
        <taxon>Sphingobacteriaceae</taxon>
        <taxon>Pedobacter</taxon>
    </lineage>
</organism>
<dbReference type="InterPro" id="IPR029016">
    <property type="entry name" value="GAF-like_dom_sf"/>
</dbReference>